<dbReference type="EMBL" id="LHPG02000018">
    <property type="protein sequence ID" value="PRW32967.1"/>
    <property type="molecule type" value="Genomic_DNA"/>
</dbReference>
<dbReference type="Proteomes" id="UP000239899">
    <property type="component" value="Unassembled WGS sequence"/>
</dbReference>
<feature type="region of interest" description="Disordered" evidence="1">
    <location>
        <begin position="1"/>
        <end position="42"/>
    </location>
</feature>
<protein>
    <submittedName>
        <fullName evidence="3">Uncharacterized protein</fullName>
    </submittedName>
</protein>
<feature type="transmembrane region" description="Helical" evidence="2">
    <location>
        <begin position="179"/>
        <end position="200"/>
    </location>
</feature>
<name>A0A2P6TFU1_CHLSO</name>
<feature type="transmembrane region" description="Helical" evidence="2">
    <location>
        <begin position="385"/>
        <end position="405"/>
    </location>
</feature>
<feature type="transmembrane region" description="Helical" evidence="2">
    <location>
        <begin position="417"/>
        <end position="438"/>
    </location>
</feature>
<keyword evidence="2" id="KW-0472">Membrane</keyword>
<feature type="transmembrane region" description="Helical" evidence="2">
    <location>
        <begin position="206"/>
        <end position="228"/>
    </location>
</feature>
<evidence type="ECO:0000256" key="2">
    <source>
        <dbReference type="SAM" id="Phobius"/>
    </source>
</evidence>
<comment type="caution">
    <text evidence="3">The sequence shown here is derived from an EMBL/GenBank/DDBJ whole genome shotgun (WGS) entry which is preliminary data.</text>
</comment>
<organism evidence="3 4">
    <name type="scientific">Chlorella sorokiniana</name>
    <name type="common">Freshwater green alga</name>
    <dbReference type="NCBI Taxonomy" id="3076"/>
    <lineage>
        <taxon>Eukaryota</taxon>
        <taxon>Viridiplantae</taxon>
        <taxon>Chlorophyta</taxon>
        <taxon>core chlorophytes</taxon>
        <taxon>Trebouxiophyceae</taxon>
        <taxon>Chlorellales</taxon>
        <taxon>Chlorellaceae</taxon>
        <taxon>Chlorella clade</taxon>
        <taxon>Chlorella</taxon>
    </lineage>
</organism>
<gene>
    <name evidence="3" type="ORF">C2E21_8152</name>
</gene>
<evidence type="ECO:0000313" key="3">
    <source>
        <dbReference type="EMBL" id="PRW32967.1"/>
    </source>
</evidence>
<feature type="transmembrane region" description="Helical" evidence="2">
    <location>
        <begin position="156"/>
        <end position="172"/>
    </location>
</feature>
<keyword evidence="2" id="KW-1133">Transmembrane helix</keyword>
<sequence>MSSFKRLGSRVHPDGEAADGSERQLSRPASLRAQRSLRPGLSGRARLSAAAAEQERAKGLLLPEDEHSAWLADKVRREGRQSAAKLLRFYLRMLGPVTILSVFFFGIAAGLSYAIPNLLCNRVAKENSRAAFGVVECINLVQGVEGDLSKRWGSKLFWLLYWMALEAWVVVFPGFRERVAVGVLGLLGAIIVPICCKGFGLSVNNMIITGSILMVAIWVLLLTARICGRYTGNPINRVRWMVVLQLSSIAATMYFFLMPMIVTARSSDAMGGLALTFFRVVVHPAIWSIIVAAFRFLLRHCGYVPDMMACIFLGYPILYASMYGRVGSVVVMNLIFACFDLAVRLEDRASDGLALKLLYGERGRDALTATREHDDKRMVEVFTDLLMEVSSIFAASAILSLGGVATSPGVPPDHKAIWFNALAQLATSLVFNFIGLVIEGKYHFFEWDKSFATSIKKLVLYFIPFFLFGGSRLIVELNSRFCPVYYAGEDKILLEQCDKPSLFQAITFSSASRFKLVGSYLNVTQTSVNV</sequence>
<proteinExistence type="predicted"/>
<keyword evidence="4" id="KW-1185">Reference proteome</keyword>
<feature type="transmembrane region" description="Helical" evidence="2">
    <location>
        <begin position="240"/>
        <end position="261"/>
    </location>
</feature>
<dbReference type="OrthoDB" id="513337at2759"/>
<accession>A0A2P6TFU1</accession>
<reference evidence="3 4" key="1">
    <citation type="journal article" date="2018" name="Plant J.">
        <title>Genome sequences of Chlorella sorokiniana UTEX 1602 and Micractinium conductrix SAG 241.80: implications to maltose excretion by a green alga.</title>
        <authorList>
            <person name="Arriola M.B."/>
            <person name="Velmurugan N."/>
            <person name="Zhang Y."/>
            <person name="Plunkett M.H."/>
            <person name="Hondzo H."/>
            <person name="Barney B.M."/>
        </authorList>
    </citation>
    <scope>NUCLEOTIDE SEQUENCE [LARGE SCALE GENOMIC DNA]</scope>
    <source>
        <strain evidence="4">UTEX 1602</strain>
    </source>
</reference>
<dbReference type="AlphaFoldDB" id="A0A2P6TFU1"/>
<feature type="transmembrane region" description="Helical" evidence="2">
    <location>
        <begin position="89"/>
        <end position="115"/>
    </location>
</feature>
<feature type="transmembrane region" description="Helical" evidence="2">
    <location>
        <begin position="458"/>
        <end position="475"/>
    </location>
</feature>
<evidence type="ECO:0000313" key="4">
    <source>
        <dbReference type="Proteomes" id="UP000239899"/>
    </source>
</evidence>
<keyword evidence="2" id="KW-0812">Transmembrane</keyword>
<feature type="compositionally biased region" description="Basic and acidic residues" evidence="1">
    <location>
        <begin position="11"/>
        <end position="25"/>
    </location>
</feature>
<evidence type="ECO:0000256" key="1">
    <source>
        <dbReference type="SAM" id="MobiDB-lite"/>
    </source>
</evidence>
<feature type="transmembrane region" description="Helical" evidence="2">
    <location>
        <begin position="273"/>
        <end position="294"/>
    </location>
</feature>